<protein>
    <submittedName>
        <fullName evidence="3">Uncharacterized protein</fullName>
    </submittedName>
</protein>
<feature type="compositionally biased region" description="Pro residues" evidence="1">
    <location>
        <begin position="71"/>
        <end position="84"/>
    </location>
</feature>
<feature type="compositionally biased region" description="Gly residues" evidence="1">
    <location>
        <begin position="317"/>
        <end position="328"/>
    </location>
</feature>
<keyword evidence="2" id="KW-0812">Transmembrane</keyword>
<feature type="compositionally biased region" description="Polar residues" evidence="1">
    <location>
        <begin position="30"/>
        <end position="40"/>
    </location>
</feature>
<evidence type="ECO:0000256" key="1">
    <source>
        <dbReference type="SAM" id="MobiDB-lite"/>
    </source>
</evidence>
<feature type="region of interest" description="Disordered" evidence="1">
    <location>
        <begin position="638"/>
        <end position="671"/>
    </location>
</feature>
<organism evidence="3">
    <name type="scientific">Chromera velia CCMP2878</name>
    <dbReference type="NCBI Taxonomy" id="1169474"/>
    <lineage>
        <taxon>Eukaryota</taxon>
        <taxon>Sar</taxon>
        <taxon>Alveolata</taxon>
        <taxon>Colpodellida</taxon>
        <taxon>Chromeraceae</taxon>
        <taxon>Chromera</taxon>
    </lineage>
</organism>
<dbReference type="EMBL" id="CDMZ01004644">
    <property type="protein sequence ID" value="CEM50356.1"/>
    <property type="molecule type" value="Genomic_DNA"/>
</dbReference>
<feature type="transmembrane region" description="Helical" evidence="2">
    <location>
        <begin position="195"/>
        <end position="219"/>
    </location>
</feature>
<feature type="compositionally biased region" description="Low complexity" evidence="1">
    <location>
        <begin position="329"/>
        <end position="340"/>
    </location>
</feature>
<feature type="region of interest" description="Disordered" evidence="1">
    <location>
        <begin position="71"/>
        <end position="148"/>
    </location>
</feature>
<feature type="region of interest" description="Disordered" evidence="1">
    <location>
        <begin position="1"/>
        <end position="52"/>
    </location>
</feature>
<keyword evidence="2" id="KW-0472">Membrane</keyword>
<feature type="region of interest" description="Disordered" evidence="1">
    <location>
        <begin position="406"/>
        <end position="467"/>
    </location>
</feature>
<feature type="compositionally biased region" description="Low complexity" evidence="1">
    <location>
        <begin position="406"/>
        <end position="416"/>
    </location>
</feature>
<sequence length="752" mass="80009">MFALRSPGGPQQWRDQNPFSSSRKDKFSDAVQNRTDTGVSFTIPLQAGTFGPRPSAIVVSEGVLLPNEPAPSVLPPNAVPPTHTPPSTLKSESSLLNPFLLGPSERPSGRRQARSHAFDSIRSLSRQDTQKEAQVKQTKKGGDGQSAASGSLEKFFSGLFLNSSKSADVGKPSQPADALHSPLGSSSTLSNASALTVFGLFLLLGGILLTVVVVVAIYIRKKHRRERQEAEGGRFLSQEEDEEAWRTERKSCFSHGHLKAAGSKKDRPRPKKGSQQQKDDDREGPRGLALGFAAAAAAAAADAARGESETSGLPRVGAGGHVYVGGGLETPEGSETSSDSEGGRTVEARAAAAEVLVRGPEFALEGMPRSQYLCLDMVIPRGNELILNIPDPLYPFKSLGRAAAASPSSSSIMLSPSPCPSLPPSRRSAPPDAASLCGSSRCGHRDGNGGGEPWSGRGGAKRFRSERRSTVGVFDKNGKRIVEGMIGPSSSPPATREADVGPRGEMRRRAVECVLRACQTGQRLLTAVEMPQPLCVPEWAAGGAGLHGTSASCCVTTSADCAGLEKQRDEGLNFSFAPATGASKASAESAAEVSFLMFDHQGAQYGRLIFSVRQDKGTGSVCLTGRLVQSRKYKENSFPPASFFEDGSDREGPSQKKSKEPREEDVMHISTHGEGEGRELRFFSPGSGLVLAQVGSLPWLIPRNSSVDPLRFYQTRVGQAVDASLVVVSCLLADEVRERFRDTTGEEEREDA</sequence>
<feature type="compositionally biased region" description="Polar residues" evidence="1">
    <location>
        <begin position="87"/>
        <end position="96"/>
    </location>
</feature>
<reference evidence="3" key="1">
    <citation type="submission" date="2014-11" db="EMBL/GenBank/DDBJ databases">
        <authorList>
            <person name="Otto D Thomas"/>
            <person name="Naeem Raeece"/>
        </authorList>
    </citation>
    <scope>NUCLEOTIDE SEQUENCE</scope>
</reference>
<accession>A0A0G4I0H1</accession>
<evidence type="ECO:0000256" key="2">
    <source>
        <dbReference type="SAM" id="Phobius"/>
    </source>
</evidence>
<evidence type="ECO:0000313" key="3">
    <source>
        <dbReference type="EMBL" id="CEM50356.1"/>
    </source>
</evidence>
<feature type="region of interest" description="Disordered" evidence="1">
    <location>
        <begin position="306"/>
        <end position="345"/>
    </location>
</feature>
<dbReference type="VEuPathDB" id="CryptoDB:Cvel_9951"/>
<keyword evidence="2" id="KW-1133">Transmembrane helix</keyword>
<dbReference type="AlphaFoldDB" id="A0A0G4I0H1"/>
<name>A0A0G4I0H1_9ALVE</name>
<gene>
    <name evidence="3" type="ORF">Cvel_9951</name>
</gene>
<feature type="compositionally biased region" description="Basic and acidic residues" evidence="1">
    <location>
        <begin position="647"/>
        <end position="671"/>
    </location>
</feature>
<proteinExistence type="predicted"/>
<feature type="region of interest" description="Disordered" evidence="1">
    <location>
        <begin position="256"/>
        <end position="286"/>
    </location>
</feature>
<feature type="region of interest" description="Disordered" evidence="1">
    <location>
        <begin position="482"/>
        <end position="503"/>
    </location>
</feature>
<feature type="compositionally biased region" description="Low complexity" evidence="1">
    <location>
        <begin position="424"/>
        <end position="436"/>
    </location>
</feature>
<feature type="compositionally biased region" description="Gly residues" evidence="1">
    <location>
        <begin position="448"/>
        <end position="458"/>
    </location>
</feature>